<dbReference type="PRINTS" id="PR01438">
    <property type="entry name" value="UNVRSLSTRESS"/>
</dbReference>
<dbReference type="OrthoDB" id="9789668at2"/>
<protein>
    <recommendedName>
        <fullName evidence="2">Universal stress protein</fullName>
    </recommendedName>
</protein>
<dbReference type="CDD" id="cd00293">
    <property type="entry name" value="USP-like"/>
    <property type="match status" value="1"/>
</dbReference>
<dbReference type="InterPro" id="IPR014729">
    <property type="entry name" value="Rossmann-like_a/b/a_fold"/>
</dbReference>
<dbReference type="PANTHER" id="PTHR46268:SF6">
    <property type="entry name" value="UNIVERSAL STRESS PROTEIN UP12"/>
    <property type="match status" value="1"/>
</dbReference>
<sequence>MEFEYKNIVVAIDGSEASEKAYKKALTITKRNNARLILAHVVDSRTFATAEAYDRTLGERAEKYAQELVDNYVKTAKEAGVDDVVRCIEYGSPKVKIAKDIANNFDADLIICGATGMNAVERFLIGSVSESITRYATCDVLVIR</sequence>
<gene>
    <name evidence="4" type="ORF">SAMN05216225_100540</name>
</gene>
<keyword evidence="2" id="KW-0963">Cytoplasm</keyword>
<dbReference type="AlphaFoldDB" id="A0A1M5EIM9"/>
<evidence type="ECO:0000313" key="4">
    <source>
        <dbReference type="EMBL" id="SHF79099.1"/>
    </source>
</evidence>
<name>A0A1M5EIM9_9BACI</name>
<dbReference type="PIRSF" id="PIRSF006276">
    <property type="entry name" value="UspA"/>
    <property type="match status" value="1"/>
</dbReference>
<dbReference type="STRING" id="930117.SAMN05216225_100540"/>
<evidence type="ECO:0000256" key="2">
    <source>
        <dbReference type="PIRNR" id="PIRNR006276"/>
    </source>
</evidence>
<dbReference type="GO" id="GO:0005737">
    <property type="term" value="C:cytoplasm"/>
    <property type="evidence" value="ECO:0007669"/>
    <property type="project" value="UniProtKB-SubCell"/>
</dbReference>
<dbReference type="RefSeq" id="WP_072888398.1">
    <property type="nucleotide sequence ID" value="NZ_FQVW01000005.1"/>
</dbReference>
<dbReference type="Pfam" id="PF00582">
    <property type="entry name" value="Usp"/>
    <property type="match status" value="1"/>
</dbReference>
<comment type="similarity">
    <text evidence="1 2">Belongs to the universal stress protein A family.</text>
</comment>
<dbReference type="Proteomes" id="UP000183988">
    <property type="component" value="Unassembled WGS sequence"/>
</dbReference>
<feature type="domain" description="UspA" evidence="3">
    <location>
        <begin position="4"/>
        <end position="144"/>
    </location>
</feature>
<evidence type="ECO:0000256" key="1">
    <source>
        <dbReference type="ARBA" id="ARBA00008791"/>
    </source>
</evidence>
<evidence type="ECO:0000313" key="5">
    <source>
        <dbReference type="Proteomes" id="UP000183988"/>
    </source>
</evidence>
<dbReference type="Gene3D" id="3.40.50.620">
    <property type="entry name" value="HUPs"/>
    <property type="match status" value="1"/>
</dbReference>
<reference evidence="4 5" key="1">
    <citation type="submission" date="2016-11" db="EMBL/GenBank/DDBJ databases">
        <authorList>
            <person name="Jaros S."/>
            <person name="Januszkiewicz K."/>
            <person name="Wedrychowicz H."/>
        </authorList>
    </citation>
    <scope>NUCLEOTIDE SEQUENCE [LARGE SCALE GENOMIC DNA]</scope>
    <source>
        <strain evidence="4 5">IBRC-M 10683</strain>
    </source>
</reference>
<dbReference type="EMBL" id="FQVW01000005">
    <property type="protein sequence ID" value="SHF79099.1"/>
    <property type="molecule type" value="Genomic_DNA"/>
</dbReference>
<accession>A0A1M5EIM9</accession>
<proteinExistence type="inferred from homology"/>
<dbReference type="PANTHER" id="PTHR46268">
    <property type="entry name" value="STRESS RESPONSE PROTEIN NHAX"/>
    <property type="match status" value="1"/>
</dbReference>
<comment type="subcellular location">
    <subcellularLocation>
        <location evidence="2">Cytoplasm</location>
    </subcellularLocation>
</comment>
<evidence type="ECO:0000259" key="3">
    <source>
        <dbReference type="Pfam" id="PF00582"/>
    </source>
</evidence>
<keyword evidence="5" id="KW-1185">Reference proteome</keyword>
<organism evidence="4 5">
    <name type="scientific">Ornithinibacillus halophilus</name>
    <dbReference type="NCBI Taxonomy" id="930117"/>
    <lineage>
        <taxon>Bacteria</taxon>
        <taxon>Bacillati</taxon>
        <taxon>Bacillota</taxon>
        <taxon>Bacilli</taxon>
        <taxon>Bacillales</taxon>
        <taxon>Bacillaceae</taxon>
        <taxon>Ornithinibacillus</taxon>
    </lineage>
</organism>
<dbReference type="SUPFAM" id="SSF52402">
    <property type="entry name" value="Adenine nucleotide alpha hydrolases-like"/>
    <property type="match status" value="1"/>
</dbReference>
<dbReference type="InterPro" id="IPR006015">
    <property type="entry name" value="Universal_stress_UspA"/>
</dbReference>
<dbReference type="InterPro" id="IPR006016">
    <property type="entry name" value="UspA"/>
</dbReference>